<sequence>FITNPKKVVGFVFAKMCKHSNVKCPVPAGTEITATVPVLIPDALKSKEGYQIFVDLPDLDACAVAAVGGSSQ</sequence>
<comment type="caution">
    <text evidence="1">The sequence shown here is derived from an EMBL/GenBank/DDBJ whole genome shotgun (WGS) entry which is preliminary data.</text>
</comment>
<dbReference type="Proteomes" id="UP000789920">
    <property type="component" value="Unassembled WGS sequence"/>
</dbReference>
<protein>
    <submittedName>
        <fullName evidence="1">11220_t:CDS:1</fullName>
    </submittedName>
</protein>
<organism evidence="1 2">
    <name type="scientific">Racocetra persica</name>
    <dbReference type="NCBI Taxonomy" id="160502"/>
    <lineage>
        <taxon>Eukaryota</taxon>
        <taxon>Fungi</taxon>
        <taxon>Fungi incertae sedis</taxon>
        <taxon>Mucoromycota</taxon>
        <taxon>Glomeromycotina</taxon>
        <taxon>Glomeromycetes</taxon>
        <taxon>Diversisporales</taxon>
        <taxon>Gigasporaceae</taxon>
        <taxon>Racocetra</taxon>
    </lineage>
</organism>
<dbReference type="EMBL" id="CAJVQC010076332">
    <property type="protein sequence ID" value="CAG8814620.1"/>
    <property type="molecule type" value="Genomic_DNA"/>
</dbReference>
<name>A0ACA9RYT8_9GLOM</name>
<keyword evidence="2" id="KW-1185">Reference proteome</keyword>
<evidence type="ECO:0000313" key="2">
    <source>
        <dbReference type="Proteomes" id="UP000789920"/>
    </source>
</evidence>
<feature type="non-terminal residue" evidence="1">
    <location>
        <position position="1"/>
    </location>
</feature>
<evidence type="ECO:0000313" key="1">
    <source>
        <dbReference type="EMBL" id="CAG8814620.1"/>
    </source>
</evidence>
<proteinExistence type="predicted"/>
<gene>
    <name evidence="1" type="ORF">RPERSI_LOCUS24030</name>
</gene>
<reference evidence="1" key="1">
    <citation type="submission" date="2021-06" db="EMBL/GenBank/DDBJ databases">
        <authorList>
            <person name="Kallberg Y."/>
            <person name="Tangrot J."/>
            <person name="Rosling A."/>
        </authorList>
    </citation>
    <scope>NUCLEOTIDE SEQUENCE</scope>
    <source>
        <strain evidence="1">MA461A</strain>
    </source>
</reference>
<accession>A0ACA9RYT8</accession>